<dbReference type="PROSITE" id="PS51432">
    <property type="entry name" value="AP_NUCLEASE_F2_4"/>
    <property type="match status" value="1"/>
</dbReference>
<organism evidence="10 11">
    <name type="scientific">Tieghemostelium lacteum</name>
    <name type="common">Slime mold</name>
    <name type="synonym">Dictyostelium lacteum</name>
    <dbReference type="NCBI Taxonomy" id="361077"/>
    <lineage>
        <taxon>Eukaryota</taxon>
        <taxon>Amoebozoa</taxon>
        <taxon>Evosea</taxon>
        <taxon>Eumycetozoa</taxon>
        <taxon>Dictyostelia</taxon>
        <taxon>Dictyosteliales</taxon>
        <taxon>Raperosteliaceae</taxon>
        <taxon>Tieghemostelium</taxon>
    </lineage>
</organism>
<evidence type="ECO:0000256" key="6">
    <source>
        <dbReference type="ARBA" id="ARBA00022833"/>
    </source>
</evidence>
<dbReference type="PANTHER" id="PTHR21445:SF0">
    <property type="entry name" value="APURINIC-APYRIMIDINIC ENDONUCLEASE"/>
    <property type="match status" value="1"/>
</dbReference>
<protein>
    <submittedName>
        <fullName evidence="10">Apurinic/apyrimidinic endonuclease</fullName>
    </submittedName>
</protein>
<keyword evidence="10" id="KW-0540">Nuclease</keyword>
<dbReference type="NCBIfam" id="NF002199">
    <property type="entry name" value="PRK01060.1-4"/>
    <property type="match status" value="1"/>
</dbReference>
<dbReference type="GO" id="GO:0006284">
    <property type="term" value="P:base-excision repair"/>
    <property type="evidence" value="ECO:0007669"/>
    <property type="project" value="TreeGrafter"/>
</dbReference>
<gene>
    <name evidence="10" type="ORF">DLAC_01099</name>
</gene>
<keyword evidence="7" id="KW-0234">DNA repair</keyword>
<dbReference type="OrthoDB" id="7663182at2759"/>
<evidence type="ECO:0000256" key="4">
    <source>
        <dbReference type="ARBA" id="ARBA00022763"/>
    </source>
</evidence>
<dbReference type="InterPro" id="IPR013022">
    <property type="entry name" value="Xyl_isomerase-like_TIM-brl"/>
</dbReference>
<proteinExistence type="inferred from homology"/>
<dbReference type="PROSITE" id="PS00729">
    <property type="entry name" value="AP_NUCLEASE_F2_1"/>
    <property type="match status" value="1"/>
</dbReference>
<dbReference type="InterPro" id="IPR036237">
    <property type="entry name" value="Xyl_isomerase-like_sf"/>
</dbReference>
<keyword evidence="10" id="KW-0255">Endonuclease</keyword>
<dbReference type="Proteomes" id="UP000076078">
    <property type="component" value="Unassembled WGS sequence"/>
</dbReference>
<sequence length="417" mass="47127">MILVNRFIKNYISLHSNLNMANKNYTTTTKKVATKRKVEDIGLSLDDDLDENECDSCGEDESNKKLKIDSNQTKITQFFTSGSSTLSSPSSGTTKKSKSKKPVQTLPKADPKEDDKFVNNFNSSKEQKLENIKIGAHMSVGNGISTLIGRAVYCGFKAIAFFTNPPRAWKHQKLKDGEANRFKEECKKHNFSTKFIMPHGSYFLNLGSPESDKLQKSRDLLVHELNICEQLSIPLYNFHPGSHLNLISESESLKVVSESINYAINKTKDVILVIECTAGQGTNLGHKFEHIRDIIEGVVNKDRVGVCLDTCHMFAAGYDLTTKTSCQRVFEQFDQIVGFKYLKGIHLNDSKTDLGSLKDRHENIDKGCIGNRCFRFIVNDSRFQNMPMILETAGNHINETKQLYSYIEDDLNEKNNR</sequence>
<dbReference type="InParanoid" id="A0A152A7Q3"/>
<dbReference type="GO" id="GO:0005739">
    <property type="term" value="C:mitochondrion"/>
    <property type="evidence" value="ECO:0007669"/>
    <property type="project" value="TreeGrafter"/>
</dbReference>
<dbReference type="EMBL" id="LODT01000004">
    <property type="protein sequence ID" value="KYR02269.1"/>
    <property type="molecule type" value="Genomic_DNA"/>
</dbReference>
<dbReference type="AlphaFoldDB" id="A0A152A7Q3"/>
<dbReference type="OMA" id="NPRGWAT"/>
<keyword evidence="11" id="KW-1185">Reference proteome</keyword>
<dbReference type="GO" id="GO:0008270">
    <property type="term" value="F:zinc ion binding"/>
    <property type="evidence" value="ECO:0007669"/>
    <property type="project" value="InterPro"/>
</dbReference>
<comment type="cofactor">
    <cofactor evidence="1">
        <name>Zn(2+)</name>
        <dbReference type="ChEBI" id="CHEBI:29105"/>
    </cofactor>
</comment>
<dbReference type="STRING" id="361077.A0A152A7Q3"/>
<dbReference type="SUPFAM" id="SSF51658">
    <property type="entry name" value="Xylose isomerase-like"/>
    <property type="match status" value="1"/>
</dbReference>
<feature type="compositionally biased region" description="Low complexity" evidence="8">
    <location>
        <begin position="81"/>
        <end position="94"/>
    </location>
</feature>
<evidence type="ECO:0000256" key="3">
    <source>
        <dbReference type="ARBA" id="ARBA00022723"/>
    </source>
</evidence>
<dbReference type="InterPro" id="IPR001719">
    <property type="entry name" value="AP_endonuc_2"/>
</dbReference>
<name>A0A152A7Q3_TIELA</name>
<evidence type="ECO:0000259" key="9">
    <source>
        <dbReference type="Pfam" id="PF01261"/>
    </source>
</evidence>
<evidence type="ECO:0000256" key="2">
    <source>
        <dbReference type="ARBA" id="ARBA00005340"/>
    </source>
</evidence>
<dbReference type="Pfam" id="PF01261">
    <property type="entry name" value="AP_endonuc_2"/>
    <property type="match status" value="1"/>
</dbReference>
<dbReference type="Gene3D" id="3.20.20.150">
    <property type="entry name" value="Divalent-metal-dependent TIM barrel enzymes"/>
    <property type="match status" value="1"/>
</dbReference>
<dbReference type="InterPro" id="IPR018246">
    <property type="entry name" value="AP_endonuc_F2_Zn_BS"/>
</dbReference>
<evidence type="ECO:0000313" key="11">
    <source>
        <dbReference type="Proteomes" id="UP000076078"/>
    </source>
</evidence>
<dbReference type="HAMAP" id="MF_00152">
    <property type="entry name" value="Nfo"/>
    <property type="match status" value="1"/>
</dbReference>
<comment type="similarity">
    <text evidence="2">Belongs to the AP endonuclease 2 family.</text>
</comment>
<dbReference type="GO" id="GO:0003906">
    <property type="term" value="F:DNA-(apurinic or apyrimidinic site) endonuclease activity"/>
    <property type="evidence" value="ECO:0007669"/>
    <property type="project" value="TreeGrafter"/>
</dbReference>
<accession>A0A152A7Q3</accession>
<evidence type="ECO:0000313" key="10">
    <source>
        <dbReference type="EMBL" id="KYR02269.1"/>
    </source>
</evidence>
<dbReference type="FunCoup" id="A0A152A7Q3">
    <property type="interactions" value="230"/>
</dbReference>
<dbReference type="PANTHER" id="PTHR21445">
    <property type="entry name" value="ENDONUCLEASE IV ENDODEOXYRIBONUCLEASE IV"/>
    <property type="match status" value="1"/>
</dbReference>
<dbReference type="PROSITE" id="PS00731">
    <property type="entry name" value="AP_NUCLEASE_F2_3"/>
    <property type="match status" value="1"/>
</dbReference>
<reference evidence="10 11" key="1">
    <citation type="submission" date="2015-12" db="EMBL/GenBank/DDBJ databases">
        <title>Dictyostelia acquired genes for synthesis and detection of signals that induce cell-type specialization by lateral gene transfer from prokaryotes.</title>
        <authorList>
            <person name="Gloeckner G."/>
            <person name="Schaap P."/>
        </authorList>
    </citation>
    <scope>NUCLEOTIDE SEQUENCE [LARGE SCALE GENOMIC DNA]</scope>
    <source>
        <strain evidence="10 11">TK</strain>
    </source>
</reference>
<evidence type="ECO:0000256" key="1">
    <source>
        <dbReference type="ARBA" id="ARBA00001947"/>
    </source>
</evidence>
<evidence type="ECO:0000256" key="5">
    <source>
        <dbReference type="ARBA" id="ARBA00022801"/>
    </source>
</evidence>
<dbReference type="CDD" id="cd00019">
    <property type="entry name" value="AP2Ec"/>
    <property type="match status" value="1"/>
</dbReference>
<dbReference type="GO" id="GO:0003677">
    <property type="term" value="F:DNA binding"/>
    <property type="evidence" value="ECO:0007669"/>
    <property type="project" value="InterPro"/>
</dbReference>
<feature type="domain" description="Xylose isomerase-like TIM barrel" evidence="9">
    <location>
        <begin position="151"/>
        <end position="396"/>
    </location>
</feature>
<comment type="caution">
    <text evidence="10">The sequence shown here is derived from an EMBL/GenBank/DDBJ whole genome shotgun (WGS) entry which is preliminary data.</text>
</comment>
<keyword evidence="4" id="KW-0227">DNA damage</keyword>
<keyword evidence="6" id="KW-0862">Zinc</keyword>
<dbReference type="NCBIfam" id="TIGR00587">
    <property type="entry name" value="nfo"/>
    <property type="match status" value="1"/>
</dbReference>
<evidence type="ECO:0000256" key="7">
    <source>
        <dbReference type="ARBA" id="ARBA00023204"/>
    </source>
</evidence>
<keyword evidence="5" id="KW-0378">Hydrolase</keyword>
<feature type="region of interest" description="Disordered" evidence="8">
    <location>
        <begin position="81"/>
        <end position="118"/>
    </location>
</feature>
<dbReference type="SMART" id="SM00518">
    <property type="entry name" value="AP2Ec"/>
    <property type="match status" value="1"/>
</dbReference>
<dbReference type="GO" id="GO:0005634">
    <property type="term" value="C:nucleus"/>
    <property type="evidence" value="ECO:0007669"/>
    <property type="project" value="TreeGrafter"/>
</dbReference>
<dbReference type="GO" id="GO:0008081">
    <property type="term" value="F:phosphoric diester hydrolase activity"/>
    <property type="evidence" value="ECO:0007669"/>
    <property type="project" value="TreeGrafter"/>
</dbReference>
<keyword evidence="3" id="KW-0479">Metal-binding</keyword>
<dbReference type="FunFam" id="3.20.20.150:FF:000001">
    <property type="entry name" value="Probable endonuclease 4"/>
    <property type="match status" value="1"/>
</dbReference>
<evidence type="ECO:0000256" key="8">
    <source>
        <dbReference type="SAM" id="MobiDB-lite"/>
    </source>
</evidence>
<dbReference type="PROSITE" id="PS00730">
    <property type="entry name" value="AP_NUCLEASE_F2_2"/>
    <property type="match status" value="1"/>
</dbReference>